<proteinExistence type="predicted"/>
<evidence type="ECO:0000313" key="2">
    <source>
        <dbReference type="EMBL" id="AIQ89357.1"/>
    </source>
</evidence>
<protein>
    <submittedName>
        <fullName evidence="2">Protein of unassigned function</fullName>
    </submittedName>
</protein>
<evidence type="ECO:0000256" key="1">
    <source>
        <dbReference type="SAM" id="MobiDB-lite"/>
    </source>
</evidence>
<accession>A0A089NPN3</accession>
<dbReference type="Proteomes" id="UP000029492">
    <property type="component" value="Chromosome"/>
</dbReference>
<dbReference type="EMBL" id="CP003811">
    <property type="protein sequence ID" value="AIQ89357.1"/>
    <property type="molecule type" value="Genomic_DNA"/>
</dbReference>
<dbReference type="KEGG" id="mor:MOC_1602"/>
<sequence length="185" mass="20061">MTRDKIPIDATHATTVEAQLDRLHAAGPAPRKTWTRQALVERVSAKVLAMRSAGFSLDEIADAMTYNGLKFSPEMLSSYLSRLKHGTSANGVASEARHKKSSKRSTPATILATTRKTAPQQDTKQKPVESHDEVVQSVAPDPPTATIQIDHDTVLLESNDQAPGPRMSGGARTKTPGKSWLEKHS</sequence>
<evidence type="ECO:0000313" key="3">
    <source>
        <dbReference type="Proteomes" id="UP000029492"/>
    </source>
</evidence>
<name>A0A089NPN3_9HYPH</name>
<gene>
    <name evidence="2" type="ORF">MOC_1602</name>
</gene>
<dbReference type="eggNOG" id="ENOG5031VKM">
    <property type="taxonomic scope" value="Bacteria"/>
</dbReference>
<organism evidence="2 3">
    <name type="scientific">Methylobacterium oryzae CBMB20</name>
    <dbReference type="NCBI Taxonomy" id="693986"/>
    <lineage>
        <taxon>Bacteria</taxon>
        <taxon>Pseudomonadati</taxon>
        <taxon>Pseudomonadota</taxon>
        <taxon>Alphaproteobacteria</taxon>
        <taxon>Hyphomicrobiales</taxon>
        <taxon>Methylobacteriaceae</taxon>
        <taxon>Methylobacterium</taxon>
    </lineage>
</organism>
<feature type="region of interest" description="Disordered" evidence="1">
    <location>
        <begin position="90"/>
        <end position="185"/>
    </location>
</feature>
<dbReference type="RefSeq" id="WP_043756408.1">
    <property type="nucleotide sequence ID" value="NZ_CP003811.1"/>
</dbReference>
<dbReference type="HOGENOM" id="CLU_1459717_0_0_5"/>
<keyword evidence="3" id="KW-1185">Reference proteome</keyword>
<feature type="compositionally biased region" description="Basic and acidic residues" evidence="1">
    <location>
        <begin position="123"/>
        <end position="134"/>
    </location>
</feature>
<feature type="compositionally biased region" description="Polar residues" evidence="1">
    <location>
        <begin position="104"/>
        <end position="122"/>
    </location>
</feature>
<dbReference type="AlphaFoldDB" id="A0A089NPN3"/>
<reference evidence="2 3" key="1">
    <citation type="journal article" date="2014" name="PLoS ONE">
        <title>Genome Information of Methylobacterium oryzae, a Plant-Probiotic Methylotroph in the Phyllosphere.</title>
        <authorList>
            <person name="Kwak M.J."/>
            <person name="Jeong H."/>
            <person name="Madhaiyan M."/>
            <person name="Lee Y."/>
            <person name="Sa T.M."/>
            <person name="Oh T.K."/>
            <person name="Kim J.F."/>
        </authorList>
    </citation>
    <scope>NUCLEOTIDE SEQUENCE [LARGE SCALE GENOMIC DNA]</scope>
    <source>
        <strain evidence="2 3">CBMB20</strain>
    </source>
</reference>